<gene>
    <name evidence="2" type="ORF">PPAR00522_LOCUS8850</name>
</gene>
<dbReference type="PROSITE" id="PS50191">
    <property type="entry name" value="CRAL_TRIO"/>
    <property type="match status" value="1"/>
</dbReference>
<dbReference type="PANTHER" id="PTHR45824:SF29">
    <property type="entry name" value="GH16843P"/>
    <property type="match status" value="1"/>
</dbReference>
<organism evidence="2">
    <name type="scientific">Polytomella parva</name>
    <dbReference type="NCBI Taxonomy" id="51329"/>
    <lineage>
        <taxon>Eukaryota</taxon>
        <taxon>Viridiplantae</taxon>
        <taxon>Chlorophyta</taxon>
        <taxon>core chlorophytes</taxon>
        <taxon>Chlorophyceae</taxon>
        <taxon>CS clade</taxon>
        <taxon>Chlamydomonadales</taxon>
        <taxon>Chlamydomonadaceae</taxon>
        <taxon>Polytomella</taxon>
    </lineage>
</organism>
<reference evidence="2" key="1">
    <citation type="submission" date="2021-01" db="EMBL/GenBank/DDBJ databases">
        <authorList>
            <person name="Corre E."/>
            <person name="Pelletier E."/>
            <person name="Niang G."/>
            <person name="Scheremetjew M."/>
            <person name="Finn R."/>
            <person name="Kale V."/>
            <person name="Holt S."/>
            <person name="Cochrane G."/>
            <person name="Meng A."/>
            <person name="Brown T."/>
            <person name="Cohen L."/>
        </authorList>
    </citation>
    <scope>NUCLEOTIDE SEQUENCE</scope>
    <source>
        <strain evidence="2">SAG 63-3</strain>
    </source>
</reference>
<evidence type="ECO:0000259" key="1">
    <source>
        <dbReference type="PROSITE" id="PS50191"/>
    </source>
</evidence>
<feature type="domain" description="CRAL-TRIO" evidence="1">
    <location>
        <begin position="96"/>
        <end position="247"/>
    </location>
</feature>
<dbReference type="SUPFAM" id="SSF52087">
    <property type="entry name" value="CRAL/TRIO domain"/>
    <property type="match status" value="1"/>
</dbReference>
<dbReference type="InterPro" id="IPR036865">
    <property type="entry name" value="CRAL-TRIO_dom_sf"/>
</dbReference>
<dbReference type="SMART" id="SM00516">
    <property type="entry name" value="SEC14"/>
    <property type="match status" value="1"/>
</dbReference>
<dbReference type="PANTHER" id="PTHR45824">
    <property type="entry name" value="GH16843P"/>
    <property type="match status" value="1"/>
</dbReference>
<dbReference type="SUPFAM" id="SSF46938">
    <property type="entry name" value="CRAL/TRIO N-terminal domain"/>
    <property type="match status" value="1"/>
</dbReference>
<evidence type="ECO:0000313" key="2">
    <source>
        <dbReference type="EMBL" id="CAD8772445.1"/>
    </source>
</evidence>
<sequence>MSFVPDEPLYDFDKTPVIEITDIPAEQIQYVRSNLLPGFESCDDATIKRFIRATGANLPLSVKRLNKTLQWRKENNPENTVCLACVKNPRSHYLHMVGHDTAGRPIIYSCLENPTNNDLEDNKKHMIQTFESAIKHMPPGVEQWIWLCDIYGFSVADASTKIAKAFLDISAEHYPERLYKFVILGAPSIFSVLWKAVAPLVDPKTYKKIRIVAYDAVPSKKDEKKAAKALKKGEVPSDFKSQLLDELNSFCDASTRDWILRELAYNRSKKKGDHDVYSYQHLYLSACKGHLLPINDDGEHNIYGCPNLMRLYTEKPDLLLPQGKM</sequence>
<dbReference type="Pfam" id="PF00650">
    <property type="entry name" value="CRAL_TRIO"/>
    <property type="match status" value="1"/>
</dbReference>
<dbReference type="EMBL" id="HBFM01014169">
    <property type="protein sequence ID" value="CAD8772445.1"/>
    <property type="molecule type" value="Transcribed_RNA"/>
</dbReference>
<accession>A0A7S0UYL0</accession>
<dbReference type="GO" id="GO:0008526">
    <property type="term" value="F:phosphatidylinositol transfer activity"/>
    <property type="evidence" value="ECO:0007669"/>
    <property type="project" value="TreeGrafter"/>
</dbReference>
<proteinExistence type="predicted"/>
<dbReference type="InterPro" id="IPR036273">
    <property type="entry name" value="CRAL/TRIO_N_dom_sf"/>
</dbReference>
<dbReference type="InterPro" id="IPR052578">
    <property type="entry name" value="PI_Transfer_CRAL-TRIO"/>
</dbReference>
<dbReference type="InterPro" id="IPR001251">
    <property type="entry name" value="CRAL-TRIO_dom"/>
</dbReference>
<name>A0A7S0UYL0_9CHLO</name>
<dbReference type="AlphaFoldDB" id="A0A7S0UYL0"/>
<dbReference type="Gene3D" id="3.40.525.10">
    <property type="entry name" value="CRAL-TRIO lipid binding domain"/>
    <property type="match status" value="1"/>
</dbReference>
<protein>
    <recommendedName>
        <fullName evidence="1">CRAL-TRIO domain-containing protein</fullName>
    </recommendedName>
</protein>
<dbReference type="CDD" id="cd00170">
    <property type="entry name" value="SEC14"/>
    <property type="match status" value="1"/>
</dbReference>